<evidence type="ECO:0000313" key="1">
    <source>
        <dbReference type="EMBL" id="KAF5889292.1"/>
    </source>
</evidence>
<feature type="non-terminal residue" evidence="1">
    <location>
        <position position="1"/>
    </location>
</feature>
<reference evidence="1" key="1">
    <citation type="submission" date="2020-07" db="EMBL/GenBank/DDBJ databases">
        <title>Clarias magur genome sequencing, assembly and annotation.</title>
        <authorList>
            <person name="Kushwaha B."/>
            <person name="Kumar R."/>
            <person name="Das P."/>
            <person name="Joshi C.G."/>
            <person name="Kumar D."/>
            <person name="Nagpure N.S."/>
            <person name="Pandey M."/>
            <person name="Agarwal S."/>
            <person name="Srivastava S."/>
            <person name="Singh M."/>
            <person name="Sahoo L."/>
            <person name="Jayasankar P."/>
            <person name="Meher P.K."/>
            <person name="Koringa P.G."/>
            <person name="Iquebal M.A."/>
            <person name="Das S.P."/>
            <person name="Bit A."/>
            <person name="Patnaik S."/>
            <person name="Patel N."/>
            <person name="Shah T.M."/>
            <person name="Hinsu A."/>
            <person name="Jena J.K."/>
        </authorList>
    </citation>
    <scope>NUCLEOTIDE SEQUENCE</scope>
    <source>
        <strain evidence="1">CIFAMagur01</strain>
        <tissue evidence="1">Testis</tissue>
    </source>
</reference>
<keyword evidence="2" id="KW-1185">Reference proteome</keyword>
<dbReference type="OrthoDB" id="8931382at2759"/>
<accession>A0A8J4WSN9</accession>
<name>A0A8J4WSN9_CLAMG</name>
<evidence type="ECO:0000313" key="2">
    <source>
        <dbReference type="Proteomes" id="UP000727407"/>
    </source>
</evidence>
<dbReference type="AlphaFoldDB" id="A0A8J4WSN9"/>
<gene>
    <name evidence="1" type="ORF">DAT39_021004</name>
</gene>
<dbReference type="Proteomes" id="UP000727407">
    <property type="component" value="Unassembled WGS sequence"/>
</dbReference>
<sequence length="73" mass="8377">DLLQNFSLFYKTANKEKQDESILRLMNISQPKRPRVDRSAARKDRTLSVTYFLLGKGSVEKVPVCKASFISEL</sequence>
<comment type="caution">
    <text evidence="1">The sequence shown here is derived from an EMBL/GenBank/DDBJ whole genome shotgun (WGS) entry which is preliminary data.</text>
</comment>
<feature type="non-terminal residue" evidence="1">
    <location>
        <position position="73"/>
    </location>
</feature>
<proteinExistence type="predicted"/>
<organism evidence="1 2">
    <name type="scientific">Clarias magur</name>
    <name type="common">Asian catfish</name>
    <name type="synonym">Macropteronotus magur</name>
    <dbReference type="NCBI Taxonomy" id="1594786"/>
    <lineage>
        <taxon>Eukaryota</taxon>
        <taxon>Metazoa</taxon>
        <taxon>Chordata</taxon>
        <taxon>Craniata</taxon>
        <taxon>Vertebrata</taxon>
        <taxon>Euteleostomi</taxon>
        <taxon>Actinopterygii</taxon>
        <taxon>Neopterygii</taxon>
        <taxon>Teleostei</taxon>
        <taxon>Ostariophysi</taxon>
        <taxon>Siluriformes</taxon>
        <taxon>Clariidae</taxon>
        <taxon>Clarias</taxon>
    </lineage>
</organism>
<dbReference type="EMBL" id="QNUK01000832">
    <property type="protein sequence ID" value="KAF5889292.1"/>
    <property type="molecule type" value="Genomic_DNA"/>
</dbReference>
<protein>
    <submittedName>
        <fullName evidence="1">Uncharacterized protein</fullName>
    </submittedName>
</protein>